<evidence type="ECO:0000313" key="1">
    <source>
        <dbReference type="EMBL" id="EPY07417.1"/>
    </source>
</evidence>
<dbReference type="Proteomes" id="UP000015344">
    <property type="component" value="Unassembled WGS sequence"/>
</dbReference>
<reference evidence="1 2" key="1">
    <citation type="submission" date="2013-05" db="EMBL/GenBank/DDBJ databases">
        <authorList>
            <person name="Strain E.A."/>
            <person name="Brown E."/>
            <person name="Allard M.W."/>
            <person name="Luo Y.L."/>
        </authorList>
    </citation>
    <scope>NUCLEOTIDE SEQUENCE [LARGE SCALE GENOMIC DNA]</scope>
    <source>
        <strain evidence="1 2">TS-15</strain>
    </source>
</reference>
<comment type="caution">
    <text evidence="1">The sequence shown here is derived from an EMBL/GenBank/DDBJ whole genome shotgun (WGS) entry which is preliminary data.</text>
</comment>
<proteinExistence type="predicted"/>
<protein>
    <submittedName>
        <fullName evidence="1">Phage baseplate assembly protein V</fullName>
    </submittedName>
</protein>
<name>S9SNR6_PAEAL</name>
<dbReference type="PATRIC" id="fig|1117108.3.peg.2042"/>
<dbReference type="eggNOG" id="COG4540">
    <property type="taxonomic scope" value="Bacteria"/>
</dbReference>
<evidence type="ECO:0000313" key="2">
    <source>
        <dbReference type="Proteomes" id="UP000015344"/>
    </source>
</evidence>
<dbReference type="EMBL" id="ATMT01000043">
    <property type="protein sequence ID" value="EPY07417.1"/>
    <property type="molecule type" value="Genomic_DNA"/>
</dbReference>
<dbReference type="RefSeq" id="WP_021259385.1">
    <property type="nucleotide sequence ID" value="NZ_ATMT01000043.1"/>
</dbReference>
<organism evidence="1 2">
    <name type="scientific">Paenibacillus alvei TS-15</name>
    <dbReference type="NCBI Taxonomy" id="1117108"/>
    <lineage>
        <taxon>Bacteria</taxon>
        <taxon>Bacillati</taxon>
        <taxon>Bacillota</taxon>
        <taxon>Bacilli</taxon>
        <taxon>Bacillales</taxon>
        <taxon>Paenibacillaceae</taxon>
        <taxon>Paenibacillus</taxon>
    </lineage>
</organism>
<dbReference type="InterPro" id="IPR037026">
    <property type="entry name" value="Vgr_OB-fold_dom_sf"/>
</dbReference>
<accession>S9SNR6</accession>
<dbReference type="AlphaFoldDB" id="S9SNR6"/>
<sequence>MNQRTIKIGTVTAVSQETGAVRVSFFDMDAAVSALLPVIMPTGVVQMPKVKDSVVCIFLSSGSNDGFCLGGTYYIQGEKLPTGTPAAVRTVKLSGTAASVPYPEGWKTDDTFILAMKGVVKGQPQQLTGYKATYSGSGINIEAPPDSALTAVMLGRVVT</sequence>
<gene>
    <name evidence="1" type="ORF">PAALTS15_09840</name>
</gene>
<dbReference type="Gene3D" id="2.40.50.230">
    <property type="entry name" value="Gp5 N-terminal domain"/>
    <property type="match status" value="1"/>
</dbReference>